<evidence type="ECO:0000313" key="4">
    <source>
        <dbReference type="EMBL" id="PHJ22892.1"/>
    </source>
</evidence>
<dbReference type="InterPro" id="IPR040044">
    <property type="entry name" value="SRR1L"/>
</dbReference>
<feature type="compositionally biased region" description="Basic and acidic residues" evidence="2">
    <location>
        <begin position="487"/>
        <end position="512"/>
    </location>
</feature>
<accession>A0A2C6L5Q0</accession>
<feature type="region of interest" description="Disordered" evidence="2">
    <location>
        <begin position="435"/>
        <end position="534"/>
    </location>
</feature>
<feature type="compositionally biased region" description="Basic residues" evidence="2">
    <location>
        <begin position="81"/>
        <end position="91"/>
    </location>
</feature>
<feature type="compositionally biased region" description="Basic and acidic residues" evidence="2">
    <location>
        <begin position="464"/>
        <end position="478"/>
    </location>
</feature>
<comment type="caution">
    <text evidence="4">The sequence shown here is derived from an EMBL/GenBank/DDBJ whole genome shotgun (WGS) entry which is preliminary data.</text>
</comment>
<dbReference type="GO" id="GO:0005634">
    <property type="term" value="C:nucleus"/>
    <property type="evidence" value="ECO:0007669"/>
    <property type="project" value="TreeGrafter"/>
</dbReference>
<name>A0A2C6L5Q0_9APIC</name>
<feature type="domain" description="SRR1-like" evidence="3">
    <location>
        <begin position="351"/>
        <end position="413"/>
    </location>
</feature>
<dbReference type="InterPro" id="IPR012942">
    <property type="entry name" value="SRR1-like"/>
</dbReference>
<feature type="region of interest" description="Disordered" evidence="2">
    <location>
        <begin position="584"/>
        <end position="674"/>
    </location>
</feature>
<dbReference type="Proteomes" id="UP000221165">
    <property type="component" value="Unassembled WGS sequence"/>
</dbReference>
<evidence type="ECO:0000256" key="1">
    <source>
        <dbReference type="ARBA" id="ARBA00009856"/>
    </source>
</evidence>
<dbReference type="VEuPathDB" id="ToxoDB:CSUI_003258"/>
<feature type="region of interest" description="Disordered" evidence="2">
    <location>
        <begin position="762"/>
        <end position="807"/>
    </location>
</feature>
<dbReference type="GeneID" id="94426667"/>
<comment type="similarity">
    <text evidence="1">Belongs to the SRR1 family.</text>
</comment>
<dbReference type="PANTHER" id="PTHR28626:SF3">
    <property type="entry name" value="SRR1-LIKE PROTEIN"/>
    <property type="match status" value="1"/>
</dbReference>
<proteinExistence type="inferred from homology"/>
<feature type="region of interest" description="Disordered" evidence="2">
    <location>
        <begin position="1"/>
        <end position="245"/>
    </location>
</feature>
<organism evidence="4 5">
    <name type="scientific">Cystoisospora suis</name>
    <dbReference type="NCBI Taxonomy" id="483139"/>
    <lineage>
        <taxon>Eukaryota</taxon>
        <taxon>Sar</taxon>
        <taxon>Alveolata</taxon>
        <taxon>Apicomplexa</taxon>
        <taxon>Conoidasida</taxon>
        <taxon>Coccidia</taxon>
        <taxon>Eucoccidiorida</taxon>
        <taxon>Eimeriorina</taxon>
        <taxon>Sarcocystidae</taxon>
        <taxon>Cystoisospora</taxon>
    </lineage>
</organism>
<reference evidence="4 5" key="1">
    <citation type="journal article" date="2017" name="Int. J. Parasitol.">
        <title>The genome of the protozoan parasite Cystoisospora suis and a reverse vaccinology approach to identify vaccine candidates.</title>
        <authorList>
            <person name="Palmieri N."/>
            <person name="Shrestha A."/>
            <person name="Ruttkowski B."/>
            <person name="Beck T."/>
            <person name="Vogl C."/>
            <person name="Tomley F."/>
            <person name="Blake D.P."/>
            <person name="Joachim A."/>
        </authorList>
    </citation>
    <scope>NUCLEOTIDE SEQUENCE [LARGE SCALE GENOMIC DNA]</scope>
    <source>
        <strain evidence="4 5">Wien I</strain>
    </source>
</reference>
<dbReference type="GO" id="GO:0005737">
    <property type="term" value="C:cytoplasm"/>
    <property type="evidence" value="ECO:0007669"/>
    <property type="project" value="TreeGrafter"/>
</dbReference>
<dbReference type="EMBL" id="MIGC01001426">
    <property type="protein sequence ID" value="PHJ22892.1"/>
    <property type="molecule type" value="Genomic_DNA"/>
</dbReference>
<evidence type="ECO:0000313" key="5">
    <source>
        <dbReference type="Proteomes" id="UP000221165"/>
    </source>
</evidence>
<keyword evidence="5" id="KW-1185">Reference proteome</keyword>
<gene>
    <name evidence="4" type="ORF">CSUI_003258</name>
</gene>
<feature type="compositionally biased region" description="Basic and acidic residues" evidence="2">
    <location>
        <begin position="597"/>
        <end position="643"/>
    </location>
</feature>
<feature type="compositionally biased region" description="Low complexity" evidence="2">
    <location>
        <begin position="96"/>
        <end position="110"/>
    </location>
</feature>
<evidence type="ECO:0000256" key="2">
    <source>
        <dbReference type="SAM" id="MobiDB-lite"/>
    </source>
</evidence>
<dbReference type="AlphaFoldDB" id="A0A2C6L5Q0"/>
<feature type="compositionally biased region" description="Basic and acidic residues" evidence="2">
    <location>
        <begin position="170"/>
        <end position="179"/>
    </location>
</feature>
<protein>
    <submittedName>
        <fullName evidence="4">Srr1 protein</fullName>
    </submittedName>
</protein>
<feature type="compositionally biased region" description="Basic and acidic residues" evidence="2">
    <location>
        <begin position="651"/>
        <end position="665"/>
    </location>
</feature>
<feature type="compositionally biased region" description="Basic and acidic residues" evidence="2">
    <location>
        <begin position="519"/>
        <end position="534"/>
    </location>
</feature>
<feature type="region of interest" description="Disordered" evidence="2">
    <location>
        <begin position="279"/>
        <end position="312"/>
    </location>
</feature>
<evidence type="ECO:0000259" key="3">
    <source>
        <dbReference type="Pfam" id="PF07985"/>
    </source>
</evidence>
<feature type="compositionally biased region" description="Low complexity" evidence="2">
    <location>
        <begin position="281"/>
        <end position="291"/>
    </location>
</feature>
<dbReference type="RefSeq" id="XP_067924569.1">
    <property type="nucleotide sequence ID" value="XM_068063456.1"/>
</dbReference>
<feature type="compositionally biased region" description="Low complexity" evidence="2">
    <location>
        <begin position="441"/>
        <end position="458"/>
    </location>
</feature>
<feature type="compositionally biased region" description="Basic and acidic residues" evidence="2">
    <location>
        <begin position="778"/>
        <end position="807"/>
    </location>
</feature>
<dbReference type="PANTHER" id="PTHR28626">
    <property type="entry name" value="SRR1-LIKE PROTEIN"/>
    <property type="match status" value="1"/>
</dbReference>
<sequence>MKEGEKKQKKKEKKREKETLCPVTGERVKEEKKKKEKRHGINATEKKLFTSFSLLQTSARRDAEEEEERAETSEWTFVSRRGGKRQNRKTGIKTCPPSFSSCSPLSSSSSDFHALASTHGSGRREKELLIQGENKTRRHQERDSSIDVLGLSLSPASIPSKGRLLSCEWSKNEGKKDHLSSSLQRQGERDEENDSDSEDRGTRKEEEEETPRSRRRRRKRDGRERLKGRGSSCQINEEEEEIRGVTQSLHSCVEELEKSPFWITCKHAILTALQDIQTSHSSSSSPSSRPSPSSPLPSSCPSPSPSSPLPSSCPSPSSPLLCSSSLSPPLLSSSSSPSSSYSSSCSLPELRLLCLGLGSPTECSDTLSCRYQLALALLIQKHFSCSSVLASDPAMETSSLDYRILQSVGIEPTPPFSFSSMHTHPFFTHVSPQEIHTKNVSSSSSSPSSSSSSSSSSSTCPQESIERRRSEECIHGEREDEEENKEEFEATRRRRKSPENEERSVDIERELSTKSSAIGKKEDEEEERKREEKRRGRKERILYLFLLPHCDADLYGDLLMEFLQLSPFCSLCLSSYQISSISPDLSVSSESSEEGEEEKRQGLNEHKEQNTSTQKETRSERRRRREEEKEVSSDLKKGKKCLEGSEENEDSMEKKKENEEEEKKKGTTSQQRRYACVCTLKSEPEEEEKKKKKAFSGDVVDRFSERASSFILIGNSFASYAEFRRSRFQPFYLKKDQEKAKEEEEKEERLQVFCHLLRGEKEGGETEKKQKKKKKNKDIHPSRTQESDGEMKKKKNAEDEEKKEKPVFQRRGKEGFFLSLGRPAHMIFYLYKFLKEISLDKSPFSPYIRAFNDLSIMYINPNNSLASSSDFWRDVLSTTHGLTIL</sequence>
<dbReference type="OrthoDB" id="349467at2759"/>
<dbReference type="Pfam" id="PF07985">
    <property type="entry name" value="SRR1"/>
    <property type="match status" value="1"/>
</dbReference>
<feature type="compositionally biased region" description="Pro residues" evidence="2">
    <location>
        <begin position="292"/>
        <end position="312"/>
    </location>
</feature>